<dbReference type="InterPro" id="IPR000390">
    <property type="entry name" value="Small_drug/metabolite_transptr"/>
</dbReference>
<keyword evidence="5" id="KW-0441">Lipid A biosynthesis</keyword>
<sequence>MGATALALVLCAALLHAAWNLGAKKAGGNHHFVLSSALGVSILWLPVAVYVGWDTLPGWSALAWAMTFLSAILHLLYFNVLLAGYRASDLNIVYPVARGSGPAMSALVAVTLLGEHLGLGGALGLAGVVLGIFMMAAGPSFWKAGADATARQRRRAGIRWGALTGLTIAGYTVSDGYSVKTLLLSPILLDYVGNLLRVPFMLPAVWRDRAGFMPALRAQWPYVLLMAVCSPLAYVLVLYAMQLAPLSRVAPARELSMLIAALLGGKLLGEREQGWRLLGAALIAGGVIALSIS</sequence>
<feature type="signal peptide" evidence="12">
    <location>
        <begin position="1"/>
        <end position="17"/>
    </location>
</feature>
<evidence type="ECO:0000256" key="8">
    <source>
        <dbReference type="ARBA" id="ARBA00022989"/>
    </source>
</evidence>
<evidence type="ECO:0000256" key="11">
    <source>
        <dbReference type="SAM" id="Phobius"/>
    </source>
</evidence>
<protein>
    <submittedName>
        <fullName evidence="14">EamA family transporter</fullName>
    </submittedName>
</protein>
<keyword evidence="7" id="KW-0448">Lipopolysaccharide biosynthesis</keyword>
<dbReference type="RefSeq" id="WP_320425078.1">
    <property type="nucleotide sequence ID" value="NZ_JAXCLA010000007.1"/>
</dbReference>
<keyword evidence="2" id="KW-1003">Cell membrane</keyword>
<evidence type="ECO:0000259" key="13">
    <source>
        <dbReference type="Pfam" id="PF00892"/>
    </source>
</evidence>
<dbReference type="Gene3D" id="1.10.3730.20">
    <property type="match status" value="2"/>
</dbReference>
<organism evidence="14 15">
    <name type="scientific">Roseateles agri</name>
    <dbReference type="NCBI Taxonomy" id="3098619"/>
    <lineage>
        <taxon>Bacteria</taxon>
        <taxon>Pseudomonadati</taxon>
        <taxon>Pseudomonadota</taxon>
        <taxon>Betaproteobacteria</taxon>
        <taxon>Burkholderiales</taxon>
        <taxon>Sphaerotilaceae</taxon>
        <taxon>Roseateles</taxon>
    </lineage>
</organism>
<evidence type="ECO:0000256" key="4">
    <source>
        <dbReference type="ARBA" id="ARBA00022519"/>
    </source>
</evidence>
<evidence type="ECO:0000256" key="5">
    <source>
        <dbReference type="ARBA" id="ARBA00022556"/>
    </source>
</evidence>
<evidence type="ECO:0000256" key="10">
    <source>
        <dbReference type="ARBA" id="ARBA00023136"/>
    </source>
</evidence>
<keyword evidence="6 11" id="KW-0812">Transmembrane</keyword>
<dbReference type="Proteomes" id="UP001285263">
    <property type="component" value="Unassembled WGS sequence"/>
</dbReference>
<keyword evidence="10 11" id="KW-0472">Membrane</keyword>
<keyword evidence="9" id="KW-0443">Lipid metabolism</keyword>
<reference evidence="14 15" key="1">
    <citation type="submission" date="2023-11" db="EMBL/GenBank/DDBJ databases">
        <title>Paucibacter sp. nov., isolated from fresh soil in Korea.</title>
        <authorList>
            <person name="Le N.T.T."/>
        </authorList>
    </citation>
    <scope>NUCLEOTIDE SEQUENCE [LARGE SCALE GENOMIC DNA]</scope>
    <source>
        <strain evidence="14 15">R3-3</strain>
    </source>
</reference>
<dbReference type="InterPro" id="IPR037185">
    <property type="entry name" value="EmrE-like"/>
</dbReference>
<feature type="transmembrane region" description="Helical" evidence="11">
    <location>
        <begin position="117"/>
        <end position="136"/>
    </location>
</feature>
<comment type="subcellular location">
    <subcellularLocation>
        <location evidence="1">Cell membrane</location>
        <topology evidence="1">Multi-pass membrane protein</topology>
    </subcellularLocation>
</comment>
<keyword evidence="8 11" id="KW-1133">Transmembrane helix</keyword>
<proteinExistence type="predicted"/>
<evidence type="ECO:0000256" key="2">
    <source>
        <dbReference type="ARBA" id="ARBA00022475"/>
    </source>
</evidence>
<keyword evidence="12" id="KW-0732">Signal</keyword>
<dbReference type="SUPFAM" id="SSF103481">
    <property type="entry name" value="Multidrug resistance efflux transporter EmrE"/>
    <property type="match status" value="2"/>
</dbReference>
<dbReference type="PANTHER" id="PTHR30561:SF9">
    <property type="entry name" value="4-AMINO-4-DEOXY-L-ARABINOSE-PHOSPHOUNDECAPRENOL FLIPPASE SUBUNIT ARNF-RELATED"/>
    <property type="match status" value="1"/>
</dbReference>
<evidence type="ECO:0000256" key="7">
    <source>
        <dbReference type="ARBA" id="ARBA00022985"/>
    </source>
</evidence>
<feature type="chain" id="PRO_5045883311" evidence="12">
    <location>
        <begin position="18"/>
        <end position="293"/>
    </location>
</feature>
<feature type="transmembrane region" description="Helical" evidence="11">
    <location>
        <begin position="62"/>
        <end position="85"/>
    </location>
</feature>
<accession>A0ABU5DLD3</accession>
<dbReference type="EMBL" id="JAXCLA010000007">
    <property type="protein sequence ID" value="MDY0747113.1"/>
    <property type="molecule type" value="Genomic_DNA"/>
</dbReference>
<feature type="domain" description="EamA" evidence="13">
    <location>
        <begin position="157"/>
        <end position="291"/>
    </location>
</feature>
<dbReference type="PANTHER" id="PTHR30561">
    <property type="entry name" value="SMR FAMILY PROTON-DEPENDENT DRUG EFFLUX TRANSPORTER SUGE"/>
    <property type="match status" value="1"/>
</dbReference>
<feature type="transmembrane region" description="Helical" evidence="11">
    <location>
        <begin position="157"/>
        <end position="174"/>
    </location>
</feature>
<evidence type="ECO:0000256" key="9">
    <source>
        <dbReference type="ARBA" id="ARBA00023098"/>
    </source>
</evidence>
<evidence type="ECO:0000256" key="6">
    <source>
        <dbReference type="ARBA" id="ARBA00022692"/>
    </source>
</evidence>
<feature type="transmembrane region" description="Helical" evidence="11">
    <location>
        <begin position="220"/>
        <end position="240"/>
    </location>
</feature>
<evidence type="ECO:0000256" key="1">
    <source>
        <dbReference type="ARBA" id="ARBA00004651"/>
    </source>
</evidence>
<gene>
    <name evidence="14" type="ORF">SNE35_21580</name>
</gene>
<name>A0ABU5DLD3_9BURK</name>
<feature type="transmembrane region" description="Helical" evidence="11">
    <location>
        <begin position="33"/>
        <end position="53"/>
    </location>
</feature>
<evidence type="ECO:0000313" key="15">
    <source>
        <dbReference type="Proteomes" id="UP001285263"/>
    </source>
</evidence>
<comment type="caution">
    <text evidence="14">The sequence shown here is derived from an EMBL/GenBank/DDBJ whole genome shotgun (WGS) entry which is preliminary data.</text>
</comment>
<keyword evidence="15" id="KW-1185">Reference proteome</keyword>
<keyword evidence="3" id="KW-0444">Lipid biosynthesis</keyword>
<evidence type="ECO:0000256" key="12">
    <source>
        <dbReference type="SAM" id="SignalP"/>
    </source>
</evidence>
<evidence type="ECO:0000256" key="3">
    <source>
        <dbReference type="ARBA" id="ARBA00022516"/>
    </source>
</evidence>
<dbReference type="Pfam" id="PF00892">
    <property type="entry name" value="EamA"/>
    <property type="match status" value="1"/>
</dbReference>
<evidence type="ECO:0000313" key="14">
    <source>
        <dbReference type="EMBL" id="MDY0747113.1"/>
    </source>
</evidence>
<dbReference type="InterPro" id="IPR000620">
    <property type="entry name" value="EamA_dom"/>
</dbReference>
<keyword evidence="4" id="KW-0997">Cell inner membrane</keyword>